<dbReference type="InterPro" id="IPR043128">
    <property type="entry name" value="Rev_trsase/Diguanyl_cyclase"/>
</dbReference>
<dbReference type="Gene3D" id="3.10.10.10">
    <property type="entry name" value="HIV Type 1 Reverse Transcriptase, subunit A, domain 1"/>
    <property type="match status" value="1"/>
</dbReference>
<dbReference type="Proteomes" id="UP000054771">
    <property type="component" value="Unassembled WGS sequence"/>
</dbReference>
<name>A0A0U5GHT3_ASPCI</name>
<dbReference type="PANTHER" id="PTHR24559:SF444">
    <property type="entry name" value="REVERSE TRANSCRIPTASE DOMAIN-CONTAINING PROTEIN"/>
    <property type="match status" value="1"/>
</dbReference>
<dbReference type="OMA" id="QTHYSSF"/>
<dbReference type="Pfam" id="PF00078">
    <property type="entry name" value="RVT_1"/>
    <property type="match status" value="1"/>
</dbReference>
<keyword evidence="3" id="KW-1185">Reference proteome</keyword>
<dbReference type="CDD" id="cd01647">
    <property type="entry name" value="RT_LTR"/>
    <property type="match status" value="1"/>
</dbReference>
<reference evidence="3" key="1">
    <citation type="journal article" date="2016" name="Genome Announc.">
        <title>Draft genome sequences of fungus Aspergillus calidoustus.</title>
        <authorList>
            <person name="Horn F."/>
            <person name="Linde J."/>
            <person name="Mattern D.J."/>
            <person name="Walther G."/>
            <person name="Guthke R."/>
            <person name="Scherlach K."/>
            <person name="Martin K."/>
            <person name="Brakhage A.A."/>
            <person name="Petzke L."/>
            <person name="Valiante V."/>
        </authorList>
    </citation>
    <scope>NUCLEOTIDE SEQUENCE [LARGE SCALE GENOMIC DNA]</scope>
    <source>
        <strain evidence="3">SF006504</strain>
    </source>
</reference>
<evidence type="ECO:0000259" key="1">
    <source>
        <dbReference type="Pfam" id="PF00078"/>
    </source>
</evidence>
<feature type="domain" description="Reverse transcriptase" evidence="1">
    <location>
        <begin position="141"/>
        <end position="230"/>
    </location>
</feature>
<accession>A0A0U5GHT3</accession>
<dbReference type="STRING" id="454130.A0A0U5GHT3"/>
<evidence type="ECO:0000313" key="2">
    <source>
        <dbReference type="EMBL" id="CEL11248.1"/>
    </source>
</evidence>
<dbReference type="Gene3D" id="3.30.70.270">
    <property type="match status" value="1"/>
</dbReference>
<dbReference type="InterPro" id="IPR053134">
    <property type="entry name" value="RNA-dir_DNA_polymerase"/>
</dbReference>
<proteinExistence type="predicted"/>
<gene>
    <name evidence="2" type="ORF">ASPCAL14351</name>
</gene>
<organism evidence="2 3">
    <name type="scientific">Aspergillus calidoustus</name>
    <dbReference type="NCBI Taxonomy" id="454130"/>
    <lineage>
        <taxon>Eukaryota</taxon>
        <taxon>Fungi</taxon>
        <taxon>Dikarya</taxon>
        <taxon>Ascomycota</taxon>
        <taxon>Pezizomycotina</taxon>
        <taxon>Eurotiomycetes</taxon>
        <taxon>Eurotiomycetidae</taxon>
        <taxon>Eurotiales</taxon>
        <taxon>Aspergillaceae</taxon>
        <taxon>Aspergillus</taxon>
        <taxon>Aspergillus subgen. Nidulantes</taxon>
    </lineage>
</organism>
<dbReference type="AlphaFoldDB" id="A0A0U5GHT3"/>
<sequence>MVGAPAFHQIAKKKGTTVFIASLYEINKILEERRAAEASILVSQVGEPEPSEEEIIKRTLLKEYHDLWDVFSKRESDQMPPSRPNDYRIELEGDNNIGYGPLYRMSTEELEAARQYILDNLDKGFIEACNSPFASPILMAQKPGGGLRFCVDYRKLNAITKKDRYPLPLIDEVLERISQAKIFTKLDIRQGFHRLRMHPDSEDLTAFRSRYGTYKYKVLPFGLTNGPAAF</sequence>
<dbReference type="EMBL" id="CDMC01000024">
    <property type="protein sequence ID" value="CEL11248.1"/>
    <property type="molecule type" value="Genomic_DNA"/>
</dbReference>
<dbReference type="InterPro" id="IPR043502">
    <property type="entry name" value="DNA/RNA_pol_sf"/>
</dbReference>
<dbReference type="OrthoDB" id="4502494at2759"/>
<dbReference type="PANTHER" id="PTHR24559">
    <property type="entry name" value="TRANSPOSON TY3-I GAG-POL POLYPROTEIN"/>
    <property type="match status" value="1"/>
</dbReference>
<dbReference type="InterPro" id="IPR000477">
    <property type="entry name" value="RT_dom"/>
</dbReference>
<evidence type="ECO:0000313" key="3">
    <source>
        <dbReference type="Proteomes" id="UP000054771"/>
    </source>
</evidence>
<protein>
    <recommendedName>
        <fullName evidence="1">Reverse transcriptase domain-containing protein</fullName>
    </recommendedName>
</protein>
<dbReference type="SUPFAM" id="SSF56672">
    <property type="entry name" value="DNA/RNA polymerases"/>
    <property type="match status" value="1"/>
</dbReference>